<feature type="domain" description="Protein YTP1-like C-terminal" evidence="4">
    <location>
        <begin position="164"/>
        <end position="431"/>
    </location>
</feature>
<feature type="transmembrane region" description="Helical" evidence="1">
    <location>
        <begin position="159"/>
        <end position="178"/>
    </location>
</feature>
<reference evidence="5 6" key="1">
    <citation type="submission" date="2019-02" db="EMBL/GenBank/DDBJ databases">
        <title>Genome sequencing of the rare red list fungi Bondarzewia mesenterica.</title>
        <authorList>
            <person name="Buettner E."/>
            <person name="Kellner H."/>
        </authorList>
    </citation>
    <scope>NUCLEOTIDE SEQUENCE [LARGE SCALE GENOMIC DNA]</scope>
    <source>
        <strain evidence="5 6">DSM 108281</strain>
    </source>
</reference>
<feature type="signal peptide" evidence="2">
    <location>
        <begin position="1"/>
        <end position="16"/>
    </location>
</feature>
<feature type="transmembrane region" description="Helical" evidence="1">
    <location>
        <begin position="372"/>
        <end position="391"/>
    </location>
</feature>
<feature type="transmembrane region" description="Helical" evidence="1">
    <location>
        <begin position="121"/>
        <end position="138"/>
    </location>
</feature>
<feature type="transmembrane region" description="Helical" evidence="1">
    <location>
        <begin position="34"/>
        <end position="60"/>
    </location>
</feature>
<dbReference type="Pfam" id="PF10355">
    <property type="entry name" value="Ytp1"/>
    <property type="match status" value="1"/>
</dbReference>
<evidence type="ECO:0000313" key="6">
    <source>
        <dbReference type="Proteomes" id="UP000310158"/>
    </source>
</evidence>
<keyword evidence="2" id="KW-0732">Signal</keyword>
<keyword evidence="1" id="KW-1133">Transmembrane helix</keyword>
<dbReference type="InterPro" id="IPR018827">
    <property type="entry name" value="YTP1_C"/>
</dbReference>
<evidence type="ECO:0000259" key="3">
    <source>
        <dbReference type="Pfam" id="PF10348"/>
    </source>
</evidence>
<feature type="transmembrane region" description="Helical" evidence="1">
    <location>
        <begin position="81"/>
        <end position="101"/>
    </location>
</feature>
<comment type="caution">
    <text evidence="5">The sequence shown here is derived from an EMBL/GenBank/DDBJ whole genome shotgun (WGS) entry which is preliminary data.</text>
</comment>
<feature type="domain" description="DUF2427" evidence="3">
    <location>
        <begin position="21"/>
        <end position="71"/>
    </location>
</feature>
<accession>A0A4S4LCZ4</accession>
<sequence>MFRIPLLLSLALAASAHKHHNELSEEARNAPVDAILWIHIFIQAAVWGILFPIGMVLGITRSRWHVPLQVRATPDLLSLRVGISCRAQSAGYLLTVGGYILGHAHKGRQFLPSAHETFGTILFLPIIAQLALGIYLKLHIHERTLRPWAVRAHGVVGKAYPIFAWVQMLFGAIAFGGYCRGDNLGQCLAHYIMGGGFISYGIIMAILLLVGEMWVRRSGRSPEWWDSWVILLWGIVNTFTEHRGLVWSVKDMQHTWVSITVSLSGTDPTFAAEFWGYCGGAEESWASSSLAIISIILTGFAMSDHQQALMISTRVHAIFGYTLMLAGLTRIVEVCFIAPKFLPVEHVEGVEDDQSEHTLADGKEEVQPKGGAFRHLPPFLLVAAGVLFMSGTDEELKFVNDNGMDHVTYVLIMYSIAFLIYAHVLFLINLYSTSGRNAPDASVRVKDGGAIELVSPAGNWYSRLSNGHPGRSQARGTMEDPTSASALMQTHVIGDEEEDD</sequence>
<dbReference type="EMBL" id="SGPL01000666">
    <property type="protein sequence ID" value="THH08908.1"/>
    <property type="molecule type" value="Genomic_DNA"/>
</dbReference>
<keyword evidence="1" id="KW-0812">Transmembrane</keyword>
<evidence type="ECO:0000256" key="1">
    <source>
        <dbReference type="SAM" id="Phobius"/>
    </source>
</evidence>
<dbReference type="AlphaFoldDB" id="A0A4S4LCZ4"/>
<keyword evidence="1" id="KW-0472">Membrane</keyword>
<evidence type="ECO:0000313" key="5">
    <source>
        <dbReference type="EMBL" id="THH08908.1"/>
    </source>
</evidence>
<dbReference type="PANTHER" id="PTHR31685">
    <property type="entry name" value="INTEGRAL MEMBRANE PROTEIN (AFU_ORTHOLOGUE AFUA_6G12730)-RELATED"/>
    <property type="match status" value="1"/>
</dbReference>
<dbReference type="Pfam" id="PF10348">
    <property type="entry name" value="DUF2427"/>
    <property type="match status" value="2"/>
</dbReference>
<evidence type="ECO:0008006" key="7">
    <source>
        <dbReference type="Google" id="ProtNLM"/>
    </source>
</evidence>
<evidence type="ECO:0000259" key="4">
    <source>
        <dbReference type="Pfam" id="PF10355"/>
    </source>
</evidence>
<feature type="chain" id="PRO_5020932790" description="Cytochrome b561 domain-containing protein" evidence="2">
    <location>
        <begin position="17"/>
        <end position="500"/>
    </location>
</feature>
<evidence type="ECO:0000256" key="2">
    <source>
        <dbReference type="SAM" id="SignalP"/>
    </source>
</evidence>
<gene>
    <name evidence="5" type="ORF">EW146_g8840</name>
</gene>
<feature type="transmembrane region" description="Helical" evidence="1">
    <location>
        <begin position="190"/>
        <end position="210"/>
    </location>
</feature>
<dbReference type="Proteomes" id="UP000310158">
    <property type="component" value="Unassembled WGS sequence"/>
</dbReference>
<dbReference type="InterPro" id="IPR018825">
    <property type="entry name" value="DUF2427"/>
</dbReference>
<feature type="domain" description="DUF2427" evidence="3">
    <location>
        <begin position="85"/>
        <end position="139"/>
    </location>
</feature>
<dbReference type="CDD" id="cd08760">
    <property type="entry name" value="Cyt_b561_FRRS1_like"/>
    <property type="match status" value="1"/>
</dbReference>
<protein>
    <recommendedName>
        <fullName evidence="7">Cytochrome b561 domain-containing protein</fullName>
    </recommendedName>
</protein>
<name>A0A4S4LCZ4_9AGAM</name>
<feature type="transmembrane region" description="Helical" evidence="1">
    <location>
        <begin position="411"/>
        <end position="431"/>
    </location>
</feature>
<keyword evidence="6" id="KW-1185">Reference proteome</keyword>
<dbReference type="OrthoDB" id="4137487at2759"/>
<proteinExistence type="predicted"/>
<dbReference type="PANTHER" id="PTHR31685:SF2">
    <property type="entry name" value="PROTEIN YTP1"/>
    <property type="match status" value="1"/>
</dbReference>
<organism evidence="5 6">
    <name type="scientific">Bondarzewia mesenterica</name>
    <dbReference type="NCBI Taxonomy" id="1095465"/>
    <lineage>
        <taxon>Eukaryota</taxon>
        <taxon>Fungi</taxon>
        <taxon>Dikarya</taxon>
        <taxon>Basidiomycota</taxon>
        <taxon>Agaricomycotina</taxon>
        <taxon>Agaricomycetes</taxon>
        <taxon>Russulales</taxon>
        <taxon>Bondarzewiaceae</taxon>
        <taxon>Bondarzewia</taxon>
    </lineage>
</organism>